<protein>
    <submittedName>
        <fullName evidence="6">TetR family transcriptional regulator</fullName>
    </submittedName>
</protein>
<evidence type="ECO:0000256" key="4">
    <source>
        <dbReference type="PROSITE-ProRule" id="PRU00335"/>
    </source>
</evidence>
<evidence type="ECO:0000313" key="6">
    <source>
        <dbReference type="EMBL" id="GID77616.1"/>
    </source>
</evidence>
<dbReference type="PANTHER" id="PTHR30055">
    <property type="entry name" value="HTH-TYPE TRANSCRIPTIONAL REGULATOR RUTR"/>
    <property type="match status" value="1"/>
</dbReference>
<organism evidence="6 7">
    <name type="scientific">Paractinoplanes deccanensis</name>
    <dbReference type="NCBI Taxonomy" id="113561"/>
    <lineage>
        <taxon>Bacteria</taxon>
        <taxon>Bacillati</taxon>
        <taxon>Actinomycetota</taxon>
        <taxon>Actinomycetes</taxon>
        <taxon>Micromonosporales</taxon>
        <taxon>Micromonosporaceae</taxon>
        <taxon>Paractinoplanes</taxon>
    </lineage>
</organism>
<dbReference type="Pfam" id="PF00440">
    <property type="entry name" value="TetR_N"/>
    <property type="match status" value="1"/>
</dbReference>
<dbReference type="SUPFAM" id="SSF46689">
    <property type="entry name" value="Homeodomain-like"/>
    <property type="match status" value="1"/>
</dbReference>
<dbReference type="InterPro" id="IPR036271">
    <property type="entry name" value="Tet_transcr_reg_TetR-rel_C_sf"/>
</dbReference>
<proteinExistence type="predicted"/>
<keyword evidence="1" id="KW-0805">Transcription regulation</keyword>
<dbReference type="SUPFAM" id="SSF48498">
    <property type="entry name" value="Tetracyclin repressor-like, C-terminal domain"/>
    <property type="match status" value="1"/>
</dbReference>
<sequence length="192" mass="20537">MPSLNPERLRADSARVREQMLSVARERMRAGDADLPMNAIAKEAGVGVGTAYRHFPTHQVLLEALAADSLAALVADARTGANDPDPARGFARLMRAGLRLMLDDPALAAVLQRRDFACDETRELGAELFTSFGAVLDRARAGGAVRAGITADDLRRLMCGVQHAVRAGGDDGAAERYLDVMLKGLQNRAGSR</sequence>
<dbReference type="InterPro" id="IPR001647">
    <property type="entry name" value="HTH_TetR"/>
</dbReference>
<reference evidence="6 7" key="1">
    <citation type="submission" date="2021-01" db="EMBL/GenBank/DDBJ databases">
        <title>Whole genome shotgun sequence of Actinoplanes deccanensis NBRC 13994.</title>
        <authorList>
            <person name="Komaki H."/>
            <person name="Tamura T."/>
        </authorList>
    </citation>
    <scope>NUCLEOTIDE SEQUENCE [LARGE SCALE GENOMIC DNA]</scope>
    <source>
        <strain evidence="6 7">NBRC 13994</strain>
    </source>
</reference>
<dbReference type="RefSeq" id="WP_203771766.1">
    <property type="nucleotide sequence ID" value="NZ_BAAABO010000043.1"/>
</dbReference>
<evidence type="ECO:0000256" key="3">
    <source>
        <dbReference type="ARBA" id="ARBA00023163"/>
    </source>
</evidence>
<dbReference type="Gene3D" id="1.10.357.10">
    <property type="entry name" value="Tetracycline Repressor, domain 2"/>
    <property type="match status" value="1"/>
</dbReference>
<feature type="DNA-binding region" description="H-T-H motif" evidence="4">
    <location>
        <begin position="36"/>
        <end position="55"/>
    </location>
</feature>
<keyword evidence="7" id="KW-1185">Reference proteome</keyword>
<evidence type="ECO:0000256" key="1">
    <source>
        <dbReference type="ARBA" id="ARBA00023015"/>
    </source>
</evidence>
<dbReference type="Proteomes" id="UP000609879">
    <property type="component" value="Unassembled WGS sequence"/>
</dbReference>
<dbReference type="InterPro" id="IPR049445">
    <property type="entry name" value="TetR_SbtR-like_C"/>
</dbReference>
<dbReference type="EMBL" id="BOMI01000124">
    <property type="protein sequence ID" value="GID77616.1"/>
    <property type="molecule type" value="Genomic_DNA"/>
</dbReference>
<evidence type="ECO:0000256" key="2">
    <source>
        <dbReference type="ARBA" id="ARBA00023125"/>
    </source>
</evidence>
<keyword evidence="3" id="KW-0804">Transcription</keyword>
<evidence type="ECO:0000259" key="5">
    <source>
        <dbReference type="PROSITE" id="PS50977"/>
    </source>
</evidence>
<feature type="domain" description="HTH tetR-type" evidence="5">
    <location>
        <begin position="14"/>
        <end position="73"/>
    </location>
</feature>
<dbReference type="Pfam" id="PF21597">
    <property type="entry name" value="TetR_C_43"/>
    <property type="match status" value="1"/>
</dbReference>
<dbReference type="PROSITE" id="PS50977">
    <property type="entry name" value="HTH_TETR_2"/>
    <property type="match status" value="1"/>
</dbReference>
<dbReference type="InterPro" id="IPR009057">
    <property type="entry name" value="Homeodomain-like_sf"/>
</dbReference>
<name>A0ABQ3YC65_9ACTN</name>
<dbReference type="InterPro" id="IPR050109">
    <property type="entry name" value="HTH-type_TetR-like_transc_reg"/>
</dbReference>
<comment type="caution">
    <text evidence="6">The sequence shown here is derived from an EMBL/GenBank/DDBJ whole genome shotgun (WGS) entry which is preliminary data.</text>
</comment>
<keyword evidence="2 4" id="KW-0238">DNA-binding</keyword>
<gene>
    <name evidence="6" type="ORF">Ade02nite_62570</name>
</gene>
<dbReference type="PANTHER" id="PTHR30055:SF234">
    <property type="entry name" value="HTH-TYPE TRANSCRIPTIONAL REGULATOR BETI"/>
    <property type="match status" value="1"/>
</dbReference>
<accession>A0ABQ3YC65</accession>
<evidence type="ECO:0000313" key="7">
    <source>
        <dbReference type="Proteomes" id="UP000609879"/>
    </source>
</evidence>